<feature type="compositionally biased region" description="Basic and acidic residues" evidence="6">
    <location>
        <begin position="33"/>
        <end position="49"/>
    </location>
</feature>
<keyword evidence="9" id="KW-1185">Reference proteome</keyword>
<evidence type="ECO:0000256" key="4">
    <source>
        <dbReference type="ARBA" id="ARBA00023139"/>
    </source>
</evidence>
<accession>A0ABW0VTM6</accession>
<dbReference type="Gene3D" id="3.40.190.10">
    <property type="entry name" value="Periplasmic binding protein-like II"/>
    <property type="match status" value="1"/>
</dbReference>
<keyword evidence="4" id="KW-0564">Palmitate</keyword>
<sequence length="468" mass="53254">MKKFIGITLLSIMAIAAISGCTNEAANTPSGSVKEESSDKQDNVKKDSVEESGNANEESAETNDNELFIYTGDQLFNKRYVDEDNFEMLIGQFIKKKFPNIVVKHVQWDDGNRYEDLVAKQTFPDIILEDVRRNTHRYVERYNLQYDMSELIKKHNFDTGKLDPAFLQMSKNASDGKLYSLPFEGSEYLLYYNKDIFDKFGVDYPKPGMTYDQIYELAKKLTRQEGDITYKGYQQHPEYYMMLNQLSEPALDPVEDKASLLSDKWSKIVNNLRRFYDIPGNQFTTVKDFPKGQIAMAVDVEQGIVDYATNYKDLNFDIAPVPVFPEASHSKYQPYSYGAFITNQSKNKDLAFEVLAYLLSEEIQIERSKMGISSPLKSDAVRAAYLQGVPQMEGKQLQSFFALDSAMPAPRKPGLTFIDPKVRNVFNPLIFEESKDTQTALRVTNEEMNKAIDETSAVQKGGGVSPHL</sequence>
<keyword evidence="5" id="KW-0449">Lipoprotein</keyword>
<organism evidence="8 9">
    <name type="scientific">Paenibacillus solisilvae</name>
    <dbReference type="NCBI Taxonomy" id="2486751"/>
    <lineage>
        <taxon>Bacteria</taxon>
        <taxon>Bacillati</taxon>
        <taxon>Bacillota</taxon>
        <taxon>Bacilli</taxon>
        <taxon>Bacillales</taxon>
        <taxon>Paenibacillaceae</taxon>
        <taxon>Paenibacillus</taxon>
    </lineage>
</organism>
<feature type="signal peptide" evidence="7">
    <location>
        <begin position="1"/>
        <end position="25"/>
    </location>
</feature>
<protein>
    <submittedName>
        <fullName evidence="8">ABC transporter substrate-binding protein</fullName>
    </submittedName>
</protein>
<comment type="caution">
    <text evidence="8">The sequence shown here is derived from an EMBL/GenBank/DDBJ whole genome shotgun (WGS) entry which is preliminary data.</text>
</comment>
<dbReference type="RefSeq" id="WP_379187292.1">
    <property type="nucleotide sequence ID" value="NZ_JBHSOW010000024.1"/>
</dbReference>
<proteinExistence type="predicted"/>
<feature type="chain" id="PRO_5046871832" evidence="7">
    <location>
        <begin position="26"/>
        <end position="468"/>
    </location>
</feature>
<feature type="region of interest" description="Disordered" evidence="6">
    <location>
        <begin position="25"/>
        <end position="63"/>
    </location>
</feature>
<dbReference type="InterPro" id="IPR006059">
    <property type="entry name" value="SBP"/>
</dbReference>
<gene>
    <name evidence="8" type="ORF">ACFPYJ_06610</name>
</gene>
<evidence type="ECO:0000313" key="9">
    <source>
        <dbReference type="Proteomes" id="UP001596047"/>
    </source>
</evidence>
<evidence type="ECO:0000313" key="8">
    <source>
        <dbReference type="EMBL" id="MFC5648803.1"/>
    </source>
</evidence>
<name>A0ABW0VTM6_9BACL</name>
<evidence type="ECO:0000256" key="3">
    <source>
        <dbReference type="ARBA" id="ARBA00023136"/>
    </source>
</evidence>
<dbReference type="PANTHER" id="PTHR43649">
    <property type="entry name" value="ARABINOSE-BINDING PROTEIN-RELATED"/>
    <property type="match status" value="1"/>
</dbReference>
<dbReference type="InterPro" id="IPR050490">
    <property type="entry name" value="Bact_solute-bd_prot1"/>
</dbReference>
<evidence type="ECO:0000256" key="2">
    <source>
        <dbReference type="ARBA" id="ARBA00022729"/>
    </source>
</evidence>
<evidence type="ECO:0000256" key="6">
    <source>
        <dbReference type="SAM" id="MobiDB-lite"/>
    </source>
</evidence>
<keyword evidence="1" id="KW-1003">Cell membrane</keyword>
<evidence type="ECO:0000256" key="5">
    <source>
        <dbReference type="ARBA" id="ARBA00023288"/>
    </source>
</evidence>
<dbReference type="Proteomes" id="UP001596047">
    <property type="component" value="Unassembled WGS sequence"/>
</dbReference>
<dbReference type="PROSITE" id="PS51257">
    <property type="entry name" value="PROKAR_LIPOPROTEIN"/>
    <property type="match status" value="1"/>
</dbReference>
<keyword evidence="2 7" id="KW-0732">Signal</keyword>
<dbReference type="Pfam" id="PF01547">
    <property type="entry name" value="SBP_bac_1"/>
    <property type="match status" value="1"/>
</dbReference>
<reference evidence="9" key="1">
    <citation type="journal article" date="2019" name="Int. J. Syst. Evol. Microbiol.">
        <title>The Global Catalogue of Microorganisms (GCM) 10K type strain sequencing project: providing services to taxonomists for standard genome sequencing and annotation.</title>
        <authorList>
            <consortium name="The Broad Institute Genomics Platform"/>
            <consortium name="The Broad Institute Genome Sequencing Center for Infectious Disease"/>
            <person name="Wu L."/>
            <person name="Ma J."/>
        </authorList>
    </citation>
    <scope>NUCLEOTIDE SEQUENCE [LARGE SCALE GENOMIC DNA]</scope>
    <source>
        <strain evidence="9">CGMCC 1.3240</strain>
    </source>
</reference>
<evidence type="ECO:0000256" key="7">
    <source>
        <dbReference type="SAM" id="SignalP"/>
    </source>
</evidence>
<evidence type="ECO:0000256" key="1">
    <source>
        <dbReference type="ARBA" id="ARBA00022475"/>
    </source>
</evidence>
<dbReference type="EMBL" id="JBHSOW010000024">
    <property type="protein sequence ID" value="MFC5648803.1"/>
    <property type="molecule type" value="Genomic_DNA"/>
</dbReference>
<dbReference type="PANTHER" id="PTHR43649:SF33">
    <property type="entry name" value="POLYGALACTURONAN_RHAMNOGALACTURONAN-BINDING PROTEIN YTCQ"/>
    <property type="match status" value="1"/>
</dbReference>
<dbReference type="SUPFAM" id="SSF53850">
    <property type="entry name" value="Periplasmic binding protein-like II"/>
    <property type="match status" value="1"/>
</dbReference>
<keyword evidence="3" id="KW-0472">Membrane</keyword>